<protein>
    <submittedName>
        <fullName evidence="1">Uncharacterized protein</fullName>
    </submittedName>
</protein>
<name>A0ACC0XTK9_9ROSI</name>
<organism evidence="1 2">
    <name type="scientific">Pistacia integerrima</name>
    <dbReference type="NCBI Taxonomy" id="434235"/>
    <lineage>
        <taxon>Eukaryota</taxon>
        <taxon>Viridiplantae</taxon>
        <taxon>Streptophyta</taxon>
        <taxon>Embryophyta</taxon>
        <taxon>Tracheophyta</taxon>
        <taxon>Spermatophyta</taxon>
        <taxon>Magnoliopsida</taxon>
        <taxon>eudicotyledons</taxon>
        <taxon>Gunneridae</taxon>
        <taxon>Pentapetalae</taxon>
        <taxon>rosids</taxon>
        <taxon>malvids</taxon>
        <taxon>Sapindales</taxon>
        <taxon>Anacardiaceae</taxon>
        <taxon>Pistacia</taxon>
    </lineage>
</organism>
<comment type="caution">
    <text evidence="1">The sequence shown here is derived from an EMBL/GenBank/DDBJ whole genome shotgun (WGS) entry which is preliminary data.</text>
</comment>
<evidence type="ECO:0000313" key="1">
    <source>
        <dbReference type="EMBL" id="KAJ0024830.1"/>
    </source>
</evidence>
<reference evidence="2" key="1">
    <citation type="journal article" date="2023" name="G3 (Bethesda)">
        <title>Genome assembly and association tests identify interacting loci associated with vigor, precocity, and sex in interspecific pistachio rootstocks.</title>
        <authorList>
            <person name="Palmer W."/>
            <person name="Jacygrad E."/>
            <person name="Sagayaradj S."/>
            <person name="Cavanaugh K."/>
            <person name="Han R."/>
            <person name="Bertier L."/>
            <person name="Beede B."/>
            <person name="Kafkas S."/>
            <person name="Golino D."/>
            <person name="Preece J."/>
            <person name="Michelmore R."/>
        </authorList>
    </citation>
    <scope>NUCLEOTIDE SEQUENCE [LARGE SCALE GENOMIC DNA]</scope>
</reference>
<dbReference type="EMBL" id="CM047745">
    <property type="protein sequence ID" value="KAJ0024830.1"/>
    <property type="molecule type" value="Genomic_DNA"/>
</dbReference>
<sequence>MWVQWVFTSLLVDEGWVFCSVYNCFCVLFFFFFGDRICCRRMSSKPSLASPKFISVERDDIHSRSKSHGVNINLVSYSILAQEVIAFVWCQYHFD</sequence>
<keyword evidence="2" id="KW-1185">Reference proteome</keyword>
<gene>
    <name evidence="1" type="ORF">Pint_07261</name>
</gene>
<dbReference type="Proteomes" id="UP001163603">
    <property type="component" value="Chromosome 10"/>
</dbReference>
<proteinExistence type="predicted"/>
<accession>A0ACC0XTK9</accession>
<evidence type="ECO:0000313" key="2">
    <source>
        <dbReference type="Proteomes" id="UP001163603"/>
    </source>
</evidence>